<accession>A0AAV4INK3</accession>
<gene>
    <name evidence="2" type="ORF">ElyMa_004848000</name>
</gene>
<proteinExistence type="predicted"/>
<dbReference type="AlphaFoldDB" id="A0AAV4INK3"/>
<evidence type="ECO:0000313" key="2">
    <source>
        <dbReference type="EMBL" id="GFS11974.1"/>
    </source>
</evidence>
<feature type="coiled-coil region" evidence="1">
    <location>
        <begin position="113"/>
        <end position="159"/>
    </location>
</feature>
<keyword evidence="3" id="KW-1185">Reference proteome</keyword>
<comment type="caution">
    <text evidence="2">The sequence shown here is derived from an EMBL/GenBank/DDBJ whole genome shotgun (WGS) entry which is preliminary data.</text>
</comment>
<protein>
    <submittedName>
        <fullName evidence="2">Kyphoscoliosis peptidase</fullName>
    </submittedName>
</protein>
<dbReference type="EMBL" id="BMAT01009691">
    <property type="protein sequence ID" value="GFS11974.1"/>
    <property type="molecule type" value="Genomic_DNA"/>
</dbReference>
<feature type="coiled-coil region" evidence="1">
    <location>
        <begin position="54"/>
        <end position="81"/>
    </location>
</feature>
<organism evidence="2 3">
    <name type="scientific">Elysia marginata</name>
    <dbReference type="NCBI Taxonomy" id="1093978"/>
    <lineage>
        <taxon>Eukaryota</taxon>
        <taxon>Metazoa</taxon>
        <taxon>Spiralia</taxon>
        <taxon>Lophotrochozoa</taxon>
        <taxon>Mollusca</taxon>
        <taxon>Gastropoda</taxon>
        <taxon>Heterobranchia</taxon>
        <taxon>Euthyneura</taxon>
        <taxon>Panpulmonata</taxon>
        <taxon>Sacoglossa</taxon>
        <taxon>Placobranchoidea</taxon>
        <taxon>Plakobranchidae</taxon>
        <taxon>Elysia</taxon>
    </lineage>
</organism>
<dbReference type="Proteomes" id="UP000762676">
    <property type="component" value="Unassembled WGS sequence"/>
</dbReference>
<evidence type="ECO:0000313" key="3">
    <source>
        <dbReference type="Proteomes" id="UP000762676"/>
    </source>
</evidence>
<name>A0AAV4INK3_9GAST</name>
<reference evidence="2 3" key="1">
    <citation type="journal article" date="2021" name="Elife">
        <title>Chloroplast acquisition without the gene transfer in kleptoplastic sea slugs, Plakobranchus ocellatus.</title>
        <authorList>
            <person name="Maeda T."/>
            <person name="Takahashi S."/>
            <person name="Yoshida T."/>
            <person name="Shimamura S."/>
            <person name="Takaki Y."/>
            <person name="Nagai Y."/>
            <person name="Toyoda A."/>
            <person name="Suzuki Y."/>
            <person name="Arimoto A."/>
            <person name="Ishii H."/>
            <person name="Satoh N."/>
            <person name="Nishiyama T."/>
            <person name="Hasebe M."/>
            <person name="Maruyama T."/>
            <person name="Minagawa J."/>
            <person name="Obokata J."/>
            <person name="Shigenobu S."/>
        </authorList>
    </citation>
    <scope>NUCLEOTIDE SEQUENCE [LARGE SCALE GENOMIC DNA]</scope>
</reference>
<keyword evidence="1" id="KW-0175">Coiled coil</keyword>
<sequence>MTMTLMCVPVIAESENIIQKHLEITGSPAAVNLINTWGLDRSAEMRRRWHSLLTKQLAKKREELFESQKRLEEQLRKEEDAMFNQFREERGKEDVSINKEIDTEWESKLRELTDRYEKDMDKKKKKMKDSDKKLMTIQFENEKKDLEATMRSKKEYKKKTMTLRLRQKEQQQTADLVRKQSHLMLEMLAKEQQELKAELAKEINLVGT</sequence>
<evidence type="ECO:0000256" key="1">
    <source>
        <dbReference type="SAM" id="Coils"/>
    </source>
</evidence>